<dbReference type="EMBL" id="MU827778">
    <property type="protein sequence ID" value="KAJ7340454.1"/>
    <property type="molecule type" value="Genomic_DNA"/>
</dbReference>
<keyword evidence="3" id="KW-1185">Reference proteome</keyword>
<feature type="compositionally biased region" description="Basic residues" evidence="1">
    <location>
        <begin position="234"/>
        <end position="244"/>
    </location>
</feature>
<comment type="caution">
    <text evidence="2">The sequence shown here is derived from an EMBL/GenBank/DDBJ whole genome shotgun (WGS) entry which is preliminary data.</text>
</comment>
<accession>A0A9W9YGN4</accession>
<feature type="region of interest" description="Disordered" evidence="1">
    <location>
        <begin position="1088"/>
        <end position="1117"/>
    </location>
</feature>
<feature type="compositionally biased region" description="Polar residues" evidence="1">
    <location>
        <begin position="339"/>
        <end position="357"/>
    </location>
</feature>
<feature type="region of interest" description="Disordered" evidence="1">
    <location>
        <begin position="99"/>
        <end position="397"/>
    </location>
</feature>
<feature type="compositionally biased region" description="Polar residues" evidence="1">
    <location>
        <begin position="366"/>
        <end position="380"/>
    </location>
</feature>
<feature type="compositionally biased region" description="Polar residues" evidence="1">
    <location>
        <begin position="1108"/>
        <end position="1117"/>
    </location>
</feature>
<organism evidence="2 3">
    <name type="scientific">Desmophyllum pertusum</name>
    <dbReference type="NCBI Taxonomy" id="174260"/>
    <lineage>
        <taxon>Eukaryota</taxon>
        <taxon>Metazoa</taxon>
        <taxon>Cnidaria</taxon>
        <taxon>Anthozoa</taxon>
        <taxon>Hexacorallia</taxon>
        <taxon>Scleractinia</taxon>
        <taxon>Caryophylliina</taxon>
        <taxon>Caryophylliidae</taxon>
        <taxon>Desmophyllum</taxon>
    </lineage>
</organism>
<feature type="region of interest" description="Disordered" evidence="1">
    <location>
        <begin position="808"/>
        <end position="833"/>
    </location>
</feature>
<feature type="compositionally biased region" description="Basic and acidic residues" evidence="1">
    <location>
        <begin position="50"/>
        <end position="61"/>
    </location>
</feature>
<proteinExistence type="predicted"/>
<feature type="region of interest" description="Disordered" evidence="1">
    <location>
        <begin position="890"/>
        <end position="964"/>
    </location>
</feature>
<gene>
    <name evidence="2" type="ORF">OS493_003202</name>
</gene>
<feature type="region of interest" description="Disordered" evidence="1">
    <location>
        <begin position="484"/>
        <end position="545"/>
    </location>
</feature>
<feature type="compositionally biased region" description="Polar residues" evidence="1">
    <location>
        <begin position="559"/>
        <end position="587"/>
    </location>
</feature>
<feature type="compositionally biased region" description="Polar residues" evidence="1">
    <location>
        <begin position="527"/>
        <end position="545"/>
    </location>
</feature>
<feature type="compositionally biased region" description="Basic and acidic residues" evidence="1">
    <location>
        <begin position="199"/>
        <end position="221"/>
    </location>
</feature>
<feature type="compositionally biased region" description="Low complexity" evidence="1">
    <location>
        <begin position="264"/>
        <end position="282"/>
    </location>
</feature>
<evidence type="ECO:0000313" key="3">
    <source>
        <dbReference type="Proteomes" id="UP001163046"/>
    </source>
</evidence>
<dbReference type="Proteomes" id="UP001163046">
    <property type="component" value="Unassembled WGS sequence"/>
</dbReference>
<feature type="region of interest" description="Disordered" evidence="1">
    <location>
        <begin position="1149"/>
        <end position="1171"/>
    </location>
</feature>
<feature type="region of interest" description="Disordered" evidence="1">
    <location>
        <begin position="850"/>
        <end position="876"/>
    </location>
</feature>
<feature type="compositionally biased region" description="Low complexity" evidence="1">
    <location>
        <begin position="222"/>
        <end position="233"/>
    </location>
</feature>
<feature type="compositionally biased region" description="Basic and acidic residues" evidence="1">
    <location>
        <begin position="321"/>
        <end position="335"/>
    </location>
</feature>
<feature type="compositionally biased region" description="Basic and acidic residues" evidence="1">
    <location>
        <begin position="135"/>
        <end position="147"/>
    </location>
</feature>
<feature type="compositionally biased region" description="Polar residues" evidence="1">
    <location>
        <begin position="850"/>
        <end position="860"/>
    </location>
</feature>
<feature type="region of interest" description="Disordered" evidence="1">
    <location>
        <begin position="998"/>
        <end position="1017"/>
    </location>
</feature>
<feature type="region of interest" description="Disordered" evidence="1">
    <location>
        <begin position="559"/>
        <end position="602"/>
    </location>
</feature>
<feature type="compositionally biased region" description="Basic residues" evidence="1">
    <location>
        <begin position="309"/>
        <end position="320"/>
    </location>
</feature>
<feature type="region of interest" description="Disordered" evidence="1">
    <location>
        <begin position="1243"/>
        <end position="1271"/>
    </location>
</feature>
<feature type="region of interest" description="Disordered" evidence="1">
    <location>
        <begin position="1"/>
        <end position="64"/>
    </location>
</feature>
<feature type="compositionally biased region" description="Polar residues" evidence="1">
    <location>
        <begin position="891"/>
        <end position="902"/>
    </location>
</feature>
<protein>
    <submittedName>
        <fullName evidence="2">Uncharacterized protein</fullName>
    </submittedName>
</protein>
<evidence type="ECO:0000256" key="1">
    <source>
        <dbReference type="SAM" id="MobiDB-lite"/>
    </source>
</evidence>
<name>A0A9W9YGN4_9CNID</name>
<reference evidence="2" key="1">
    <citation type="submission" date="2023-01" db="EMBL/GenBank/DDBJ databases">
        <title>Genome assembly of the deep-sea coral Lophelia pertusa.</title>
        <authorList>
            <person name="Herrera S."/>
            <person name="Cordes E."/>
        </authorList>
    </citation>
    <scope>NUCLEOTIDE SEQUENCE</scope>
    <source>
        <strain evidence="2">USNM1676648</strain>
        <tissue evidence="2">Polyp</tissue>
    </source>
</reference>
<feature type="compositionally biased region" description="Low complexity" evidence="1">
    <location>
        <begin position="1"/>
        <end position="28"/>
    </location>
</feature>
<sequence>MGVCCSTSAKQTSASSSRHYVSVSSSPSLFPPGNEYKQDSAKANSLQFEKAPETASVKETETNADSMWIESREETGKQHRKVKKLLENNSQQVNYWTGSVEKWSEESSTESDEGGNKVMASKPRVSGAIQRLKKKDSTRQPKYKDEIMLSDNIDSIVEKEIPEVPDETQDHIPAAESNGRNSSGSGATPRPSAKRNRKKGDNKLARDIDYILSDGEHDRKSIGASSSSSSVTPRRPKKSSRGKKKNEDKKLVIGQHYSGLQMQSDSSASSGTNTASSSSGTGLIQHIPTAESNGKISPAAVSRTEEARRLKRRQRKKKKETKLNDDVEGILKDDIPAPESNSQECPDTVSPNDFQKQNQKEDKLSLENSNASNGQISSILGTLPPPQKVDFTRKHNTQTDTQLNNDISYILNDDIFTAESNDVISSSPVDMTRPKTSNPKLTLAMDMDRILDPASIVSTTSVVPHQKKDSLSIANQEDELVRKINNKPIPLSSGAARRRKKVSFPNPTPDDILTGQTVKGSFDRPVPSSSEAVQRSTKNPPTTKHMTILEEVTESVEIDSNASMVSTGPVSQIKSHSSSSLDTAQRPKTQHTRSKQNTEDNALSTFVKEDLNTAESNRPILYSSGVIPRPKTRNPKLALAMKTGKVQGSSPRASTCRAVPRPKQDFLPGQATYTLPKDGSVREDFDLNIPIRSSAVSQSPNEKEDINLDDAINEILEIPTLDSGASVEKTPDVGTLSKDREDINLDEAINKILEIPTLDSGVSVEKISDVGTRSKREHSTKKLTPGEDISLDEAINEILEVPTLDSGASVRNISGTRSKREHSTQKFSPGEDINLDEAINEILEIPTLDSGSSVRNISGTRSKREKSTKKLTPGEDINLDEAINEILEIPTLSSEDSVQGLSDSDRKQSNQRSRMGSERKTKPSRKAATGESRGIDIKKPTAQPHTDTAVPDASASSSSIETKNCDSGCSIASGNTSRPMAAGLSLGCPAPFDTIKLPSSDTTRQQGCYPKGRGKLPPILLKEESNLQKLRRRATRETGAPALGSLQSMATHSKIAAPITGRNSTPSNEIAYKSDGLELMEQILDKEESTVEKPRIRASRETAAAGTGRNSPKNSSEIVYQSDELELMDEILVKEESNVQITRMGPNRVRKHGSVQSTATHRKAATPVTARNSPKICSKIVHHFAELELMDQILVKKESKPRMKPNRKAAVPVTARNSPKISSEIVHHFAELELMDQNLVKEESKVHKPRMKPNRKPAVPVTGKKSPKTCSENVYKSDELELTYQQIQNKNENKP</sequence>
<feature type="region of interest" description="Disordered" evidence="1">
    <location>
        <begin position="642"/>
        <end position="678"/>
    </location>
</feature>
<feature type="compositionally biased region" description="Basic and acidic residues" evidence="1">
    <location>
        <begin position="1088"/>
        <end position="1100"/>
    </location>
</feature>
<evidence type="ECO:0000313" key="2">
    <source>
        <dbReference type="EMBL" id="KAJ7340454.1"/>
    </source>
</evidence>
<feature type="compositionally biased region" description="Polar residues" evidence="1">
    <location>
        <begin position="954"/>
        <end position="964"/>
    </location>
</feature>